<evidence type="ECO:0000256" key="5">
    <source>
        <dbReference type="ARBA" id="ARBA00047645"/>
    </source>
</evidence>
<evidence type="ECO:0000256" key="1">
    <source>
        <dbReference type="ARBA" id="ARBA00005614"/>
    </source>
</evidence>
<evidence type="ECO:0000259" key="9">
    <source>
        <dbReference type="PROSITE" id="PS51160"/>
    </source>
</evidence>
<dbReference type="InterPro" id="IPR020456">
    <property type="entry name" value="Acylphosphatase"/>
</dbReference>
<proteinExistence type="inferred from homology"/>
<dbReference type="PATRIC" id="fig|1698265.3.peg.466"/>
<dbReference type="PRINTS" id="PR00112">
    <property type="entry name" value="ACYLPHPHTASE"/>
</dbReference>
<dbReference type="EC" id="3.6.1.7" evidence="2 6"/>
<comment type="similarity">
    <text evidence="1 8">Belongs to the acylphosphatase family.</text>
</comment>
<evidence type="ECO:0000256" key="6">
    <source>
        <dbReference type="PROSITE-ProRule" id="PRU00520"/>
    </source>
</evidence>
<protein>
    <recommendedName>
        <fullName evidence="3 6">Acylphosphatase</fullName>
        <ecNumber evidence="2 6">3.6.1.7</ecNumber>
    </recommendedName>
</protein>
<dbReference type="PANTHER" id="PTHR47268">
    <property type="entry name" value="ACYLPHOSPHATASE"/>
    <property type="match status" value="1"/>
</dbReference>
<evidence type="ECO:0000256" key="4">
    <source>
        <dbReference type="ARBA" id="ARBA00022801"/>
    </source>
</evidence>
<dbReference type="FunFam" id="3.30.70.100:FF:000012">
    <property type="entry name" value="Acylphosphatase"/>
    <property type="match status" value="1"/>
</dbReference>
<sequence>MKKRAHVYVSGRVQGVLFRATTRDEAWKRGVTGWVKNLADGRVESVFEGEEDKVEEMVDFCHEGPRAAQVDDVEVNWEEYRGEFSGFGVQY</sequence>
<dbReference type="InterPro" id="IPR001792">
    <property type="entry name" value="Acylphosphatase-like_dom"/>
</dbReference>
<dbReference type="PROSITE" id="PS00151">
    <property type="entry name" value="ACYLPHOSPHATASE_2"/>
    <property type="match status" value="1"/>
</dbReference>
<dbReference type="GO" id="GO:0003998">
    <property type="term" value="F:acylphosphatase activity"/>
    <property type="evidence" value="ECO:0007669"/>
    <property type="project" value="UniProtKB-EC"/>
</dbReference>
<feature type="domain" description="Acylphosphatase-like" evidence="9">
    <location>
        <begin position="4"/>
        <end position="91"/>
    </location>
</feature>
<organism evidence="10 11">
    <name type="scientific">candidate division MSBL1 archaeon SCGC-AAA259E22</name>
    <dbReference type="NCBI Taxonomy" id="1698265"/>
    <lineage>
        <taxon>Archaea</taxon>
        <taxon>Methanobacteriati</taxon>
        <taxon>Methanobacteriota</taxon>
        <taxon>candidate division MSBL1</taxon>
    </lineage>
</organism>
<reference evidence="10 11" key="1">
    <citation type="journal article" date="2016" name="Sci. Rep.">
        <title>Metabolic traits of an uncultured archaeal lineage -MSBL1- from brine pools of the Red Sea.</title>
        <authorList>
            <person name="Mwirichia R."/>
            <person name="Alam I."/>
            <person name="Rashid M."/>
            <person name="Vinu M."/>
            <person name="Ba-Alawi W."/>
            <person name="Anthony Kamau A."/>
            <person name="Kamanda Ngugi D."/>
            <person name="Goker M."/>
            <person name="Klenk H.P."/>
            <person name="Bajic V."/>
            <person name="Stingl U."/>
        </authorList>
    </citation>
    <scope>NUCLEOTIDE SEQUENCE [LARGE SCALE GENOMIC DNA]</scope>
    <source>
        <strain evidence="10">SCGC-AAA259E22</strain>
    </source>
</reference>
<dbReference type="Proteomes" id="UP000070657">
    <property type="component" value="Unassembled WGS sequence"/>
</dbReference>
<dbReference type="EMBL" id="LHXP01000027">
    <property type="protein sequence ID" value="KXA93167.1"/>
    <property type="molecule type" value="Genomic_DNA"/>
</dbReference>
<evidence type="ECO:0000313" key="10">
    <source>
        <dbReference type="EMBL" id="KXA93167.1"/>
    </source>
</evidence>
<dbReference type="PANTHER" id="PTHR47268:SF4">
    <property type="entry name" value="ACYLPHOSPHATASE"/>
    <property type="match status" value="1"/>
</dbReference>
<feature type="active site" evidence="6">
    <location>
        <position position="37"/>
    </location>
</feature>
<keyword evidence="11" id="KW-1185">Reference proteome</keyword>
<dbReference type="PROSITE" id="PS51160">
    <property type="entry name" value="ACYLPHOSPHATASE_3"/>
    <property type="match status" value="1"/>
</dbReference>
<keyword evidence="4 6" id="KW-0378">Hydrolase</keyword>
<dbReference type="Pfam" id="PF00708">
    <property type="entry name" value="Acylphosphatase"/>
    <property type="match status" value="1"/>
</dbReference>
<evidence type="ECO:0000313" key="11">
    <source>
        <dbReference type="Proteomes" id="UP000070657"/>
    </source>
</evidence>
<evidence type="ECO:0000256" key="7">
    <source>
        <dbReference type="RuleBase" id="RU000553"/>
    </source>
</evidence>
<dbReference type="PROSITE" id="PS00150">
    <property type="entry name" value="ACYLPHOSPHATASE_1"/>
    <property type="match status" value="1"/>
</dbReference>
<dbReference type="InterPro" id="IPR017968">
    <property type="entry name" value="Acylphosphatase_CS"/>
</dbReference>
<dbReference type="InterPro" id="IPR036046">
    <property type="entry name" value="Acylphosphatase-like_dom_sf"/>
</dbReference>
<comment type="caution">
    <text evidence="10">The sequence shown here is derived from an EMBL/GenBank/DDBJ whole genome shotgun (WGS) entry which is preliminary data.</text>
</comment>
<evidence type="ECO:0000256" key="3">
    <source>
        <dbReference type="ARBA" id="ARBA00015991"/>
    </source>
</evidence>
<name>A0A133UG59_9EURY</name>
<dbReference type="Gene3D" id="3.30.70.100">
    <property type="match status" value="1"/>
</dbReference>
<dbReference type="AlphaFoldDB" id="A0A133UG59"/>
<gene>
    <name evidence="10" type="ORF">AKJ66_02680</name>
</gene>
<dbReference type="NCBIfam" id="NF011016">
    <property type="entry name" value="PRK14444.1"/>
    <property type="match status" value="1"/>
</dbReference>
<evidence type="ECO:0000256" key="2">
    <source>
        <dbReference type="ARBA" id="ARBA00012150"/>
    </source>
</evidence>
<evidence type="ECO:0000256" key="8">
    <source>
        <dbReference type="RuleBase" id="RU004168"/>
    </source>
</evidence>
<feature type="active site" evidence="6">
    <location>
        <position position="19"/>
    </location>
</feature>
<comment type="catalytic activity">
    <reaction evidence="5 6 7">
        <text>an acyl phosphate + H2O = a carboxylate + phosphate + H(+)</text>
        <dbReference type="Rhea" id="RHEA:14965"/>
        <dbReference type="ChEBI" id="CHEBI:15377"/>
        <dbReference type="ChEBI" id="CHEBI:15378"/>
        <dbReference type="ChEBI" id="CHEBI:29067"/>
        <dbReference type="ChEBI" id="CHEBI:43474"/>
        <dbReference type="ChEBI" id="CHEBI:59918"/>
        <dbReference type="EC" id="3.6.1.7"/>
    </reaction>
</comment>
<dbReference type="SUPFAM" id="SSF54975">
    <property type="entry name" value="Acylphosphatase/BLUF domain-like"/>
    <property type="match status" value="1"/>
</dbReference>
<accession>A0A133UG59</accession>